<evidence type="ECO:0000256" key="1">
    <source>
        <dbReference type="SAM" id="MobiDB-lite"/>
    </source>
</evidence>
<proteinExistence type="predicted"/>
<organism evidence="3 4">
    <name type="scientific">Nocardioides jiangsuensis</name>
    <dbReference type="NCBI Taxonomy" id="2866161"/>
    <lineage>
        <taxon>Bacteria</taxon>
        <taxon>Bacillati</taxon>
        <taxon>Actinomycetota</taxon>
        <taxon>Actinomycetes</taxon>
        <taxon>Propionibacteriales</taxon>
        <taxon>Nocardioidaceae</taxon>
        <taxon>Nocardioides</taxon>
    </lineage>
</organism>
<evidence type="ECO:0000313" key="4">
    <source>
        <dbReference type="Proteomes" id="UP000754710"/>
    </source>
</evidence>
<protein>
    <submittedName>
        <fullName evidence="3">DUF3040 domain-containing protein</fullName>
    </submittedName>
</protein>
<name>A0ABS7RFB7_9ACTN</name>
<dbReference type="Proteomes" id="UP000754710">
    <property type="component" value="Unassembled WGS sequence"/>
</dbReference>
<gene>
    <name evidence="3" type="ORF">K1X13_02645</name>
</gene>
<reference evidence="3 4" key="1">
    <citation type="submission" date="2021-08" db="EMBL/GenBank/DDBJ databases">
        <title>Nocardioides bacterium WL0053 sp. nov., isolated from the sediment.</title>
        <authorList>
            <person name="Wang L."/>
            <person name="Zhang D."/>
            <person name="Zhang A."/>
        </authorList>
    </citation>
    <scope>NUCLEOTIDE SEQUENCE [LARGE SCALE GENOMIC DNA]</scope>
    <source>
        <strain evidence="3 4">WL0053</strain>
    </source>
</reference>
<feature type="transmembrane region" description="Helical" evidence="2">
    <location>
        <begin position="66"/>
        <end position="86"/>
    </location>
</feature>
<keyword evidence="4" id="KW-1185">Reference proteome</keyword>
<dbReference type="Pfam" id="PF11239">
    <property type="entry name" value="DUF3040"/>
    <property type="match status" value="1"/>
</dbReference>
<evidence type="ECO:0000313" key="3">
    <source>
        <dbReference type="EMBL" id="MBY9073712.1"/>
    </source>
</evidence>
<sequence>MPLSEEELRLLEQMERALVAEDPKFASALRGTSLRRNARRRAYVAGGVFLVGVVVLMTGAVLQQTLVGIVGFVVMLGSAVVALTAWKGQNAAPSAEEQRVLRDTPEGAFGLSVIEGGKTKKRPRGKSGGHQSMMHRFEERWRRRRDNNGM</sequence>
<comment type="caution">
    <text evidence="3">The sequence shown here is derived from an EMBL/GenBank/DDBJ whole genome shotgun (WGS) entry which is preliminary data.</text>
</comment>
<keyword evidence="2" id="KW-1133">Transmembrane helix</keyword>
<keyword evidence="2" id="KW-0812">Transmembrane</keyword>
<feature type="transmembrane region" description="Helical" evidence="2">
    <location>
        <begin position="42"/>
        <end position="60"/>
    </location>
</feature>
<accession>A0ABS7RFB7</accession>
<keyword evidence="2" id="KW-0472">Membrane</keyword>
<dbReference type="RefSeq" id="WP_221023482.1">
    <property type="nucleotide sequence ID" value="NZ_JAIEZQ010000001.1"/>
</dbReference>
<dbReference type="EMBL" id="JAIEZQ010000001">
    <property type="protein sequence ID" value="MBY9073712.1"/>
    <property type="molecule type" value="Genomic_DNA"/>
</dbReference>
<evidence type="ECO:0000256" key="2">
    <source>
        <dbReference type="SAM" id="Phobius"/>
    </source>
</evidence>
<feature type="region of interest" description="Disordered" evidence="1">
    <location>
        <begin position="115"/>
        <end position="150"/>
    </location>
</feature>
<dbReference type="InterPro" id="IPR021401">
    <property type="entry name" value="DUF3040"/>
</dbReference>